<evidence type="ECO:0000313" key="1">
    <source>
        <dbReference type="EMBL" id="CAG8538380.1"/>
    </source>
</evidence>
<feature type="non-terminal residue" evidence="1">
    <location>
        <position position="1"/>
    </location>
</feature>
<organism evidence="1 2">
    <name type="scientific">Scutellospora calospora</name>
    <dbReference type="NCBI Taxonomy" id="85575"/>
    <lineage>
        <taxon>Eukaryota</taxon>
        <taxon>Fungi</taxon>
        <taxon>Fungi incertae sedis</taxon>
        <taxon>Mucoromycota</taxon>
        <taxon>Glomeromycotina</taxon>
        <taxon>Glomeromycetes</taxon>
        <taxon>Diversisporales</taxon>
        <taxon>Gigasporaceae</taxon>
        <taxon>Scutellospora</taxon>
    </lineage>
</organism>
<evidence type="ECO:0000313" key="2">
    <source>
        <dbReference type="Proteomes" id="UP000789860"/>
    </source>
</evidence>
<keyword evidence="2" id="KW-1185">Reference proteome</keyword>
<comment type="caution">
    <text evidence="1">The sequence shown here is derived from an EMBL/GenBank/DDBJ whole genome shotgun (WGS) entry which is preliminary data.</text>
</comment>
<reference evidence="1" key="1">
    <citation type="submission" date="2021-06" db="EMBL/GenBank/DDBJ databases">
        <authorList>
            <person name="Kallberg Y."/>
            <person name="Tangrot J."/>
            <person name="Rosling A."/>
        </authorList>
    </citation>
    <scope>NUCLEOTIDE SEQUENCE</scope>
    <source>
        <strain evidence="1">AU212A</strain>
    </source>
</reference>
<dbReference type="Proteomes" id="UP000789860">
    <property type="component" value="Unassembled WGS sequence"/>
</dbReference>
<accession>A0ACA9LLQ3</accession>
<proteinExistence type="predicted"/>
<sequence>TLGYFDDILIPTHDDDGWKFDHETQVWVRLWDSHIPEESWKTPEDKYVYMYMDKGATIRFRVIEEKFTDVGTKRPPPKRTGAVAGQKAPMPSSSSLPSDVMIVGNNRITPNVNTDSTINPPSFGNNQTGNITSTSIPSSSTSLTIPGKITKQAPYELIGSIAEVGLGITSWTWDH</sequence>
<protein>
    <submittedName>
        <fullName evidence="1">88_t:CDS:1</fullName>
    </submittedName>
</protein>
<gene>
    <name evidence="1" type="ORF">SCALOS_LOCUS4740</name>
</gene>
<dbReference type="EMBL" id="CAJVPM010006749">
    <property type="protein sequence ID" value="CAG8538380.1"/>
    <property type="molecule type" value="Genomic_DNA"/>
</dbReference>
<name>A0ACA9LLQ3_9GLOM</name>